<dbReference type="PANTHER" id="PTHR24320:SF236">
    <property type="entry name" value="SHORT-CHAIN DEHYDROGENASE-RELATED"/>
    <property type="match status" value="1"/>
</dbReference>
<evidence type="ECO:0000313" key="4">
    <source>
        <dbReference type="EMBL" id="KUJ11707.1"/>
    </source>
</evidence>
<dbReference type="PANTHER" id="PTHR24320">
    <property type="entry name" value="RETINOL DEHYDROGENASE"/>
    <property type="match status" value="1"/>
</dbReference>
<protein>
    <submittedName>
        <fullName evidence="4">NAD(P)-binding protein</fullName>
    </submittedName>
</protein>
<name>A0A194WVU4_MOLSC</name>
<dbReference type="InterPro" id="IPR036291">
    <property type="entry name" value="NAD(P)-bd_dom_sf"/>
</dbReference>
<evidence type="ECO:0000256" key="3">
    <source>
        <dbReference type="ARBA" id="ARBA00023002"/>
    </source>
</evidence>
<keyword evidence="5" id="KW-1185">Reference proteome</keyword>
<dbReference type="EMBL" id="KQ947426">
    <property type="protein sequence ID" value="KUJ11707.1"/>
    <property type="molecule type" value="Genomic_DNA"/>
</dbReference>
<dbReference type="Pfam" id="PF00106">
    <property type="entry name" value="adh_short"/>
    <property type="match status" value="1"/>
</dbReference>
<dbReference type="KEGG" id="psco:LY89DRAFT_786586"/>
<dbReference type="InParanoid" id="A0A194WVU4"/>
<reference evidence="4 5" key="1">
    <citation type="submission" date="2015-10" db="EMBL/GenBank/DDBJ databases">
        <title>Full genome of DAOMC 229536 Phialocephala scopiformis, a fungal endophyte of spruce producing the potent anti-insectan compound rugulosin.</title>
        <authorList>
            <consortium name="DOE Joint Genome Institute"/>
            <person name="Walker A.K."/>
            <person name="Frasz S.L."/>
            <person name="Seifert K.A."/>
            <person name="Miller J.D."/>
            <person name="Mondo S.J."/>
            <person name="Labutti K."/>
            <person name="Lipzen A."/>
            <person name="Dockter R."/>
            <person name="Kennedy M."/>
            <person name="Grigoriev I.V."/>
            <person name="Spatafora J.W."/>
        </authorList>
    </citation>
    <scope>NUCLEOTIDE SEQUENCE [LARGE SCALE GENOMIC DNA]</scope>
    <source>
        <strain evidence="4 5">CBS 120377</strain>
    </source>
</reference>
<dbReference type="SUPFAM" id="SSF51735">
    <property type="entry name" value="NAD(P)-binding Rossmann-fold domains"/>
    <property type="match status" value="1"/>
</dbReference>
<comment type="similarity">
    <text evidence="1">Belongs to the short-chain dehydrogenases/reductases (SDR) family.</text>
</comment>
<dbReference type="Proteomes" id="UP000070700">
    <property type="component" value="Unassembled WGS sequence"/>
</dbReference>
<evidence type="ECO:0000256" key="2">
    <source>
        <dbReference type="ARBA" id="ARBA00022857"/>
    </source>
</evidence>
<keyword evidence="2" id="KW-0521">NADP</keyword>
<dbReference type="AlphaFoldDB" id="A0A194WVU4"/>
<organism evidence="4 5">
    <name type="scientific">Mollisia scopiformis</name>
    <name type="common">Conifer needle endophyte fungus</name>
    <name type="synonym">Phialocephala scopiformis</name>
    <dbReference type="NCBI Taxonomy" id="149040"/>
    <lineage>
        <taxon>Eukaryota</taxon>
        <taxon>Fungi</taxon>
        <taxon>Dikarya</taxon>
        <taxon>Ascomycota</taxon>
        <taxon>Pezizomycotina</taxon>
        <taxon>Leotiomycetes</taxon>
        <taxon>Helotiales</taxon>
        <taxon>Mollisiaceae</taxon>
        <taxon>Mollisia</taxon>
    </lineage>
</organism>
<dbReference type="Gene3D" id="3.40.50.720">
    <property type="entry name" value="NAD(P)-binding Rossmann-like Domain"/>
    <property type="match status" value="1"/>
</dbReference>
<dbReference type="GO" id="GO:0016491">
    <property type="term" value="F:oxidoreductase activity"/>
    <property type="evidence" value="ECO:0007669"/>
    <property type="project" value="UniProtKB-KW"/>
</dbReference>
<sequence>MSAALWRTIPQLFPGKPTFTEADIPEQHGKVIIVTGGNAGLGYHLCKILYERGAKVYMLSRSQSKAEEAITKIKTEVTKSPGDLKYIHIDLADMTTIKPAVQAFAAQETKLDILFNNAGIGAAPDGSKTKQGFELLMGTNAIAPFLLTQLLLSYLQTAAKTAPKNCVRVVWTASPIIEDSYVPAGGLTVSHLESPHLSNFNNYALSKTANWYLASELAHRVQKDGIVSVVQNPGNLKTAVWDPAPWWIRKLMSITMHPPIYGAYTNLWAGVSENVTLEDGVQGKYVVPWGQWHSTPRKDLLDALKGEGEGGTGHAGKVWAWCEEKTRVWA</sequence>
<dbReference type="GeneID" id="28832724"/>
<evidence type="ECO:0000313" key="5">
    <source>
        <dbReference type="Proteomes" id="UP000070700"/>
    </source>
</evidence>
<proteinExistence type="inferred from homology"/>
<gene>
    <name evidence="4" type="ORF">LY89DRAFT_786586</name>
</gene>
<dbReference type="OrthoDB" id="191139at2759"/>
<evidence type="ECO:0000256" key="1">
    <source>
        <dbReference type="ARBA" id="ARBA00006484"/>
    </source>
</evidence>
<keyword evidence="3" id="KW-0560">Oxidoreductase</keyword>
<dbReference type="PRINTS" id="PR00081">
    <property type="entry name" value="GDHRDH"/>
</dbReference>
<dbReference type="InterPro" id="IPR002347">
    <property type="entry name" value="SDR_fam"/>
</dbReference>
<dbReference type="RefSeq" id="XP_018066062.1">
    <property type="nucleotide sequence ID" value="XM_018222998.1"/>
</dbReference>
<accession>A0A194WVU4</accession>